<dbReference type="AlphaFoldDB" id="A0A7G9SRL2"/>
<reference evidence="2 3" key="1">
    <citation type="submission" date="2020-08" db="EMBL/GenBank/DDBJ databases">
        <title>Genome sequence of Thermomonas carbonis KCTC 42013T.</title>
        <authorList>
            <person name="Hyun D.-W."/>
            <person name="Bae J.-W."/>
        </authorList>
    </citation>
    <scope>NUCLEOTIDE SEQUENCE [LARGE SCALE GENOMIC DNA]</scope>
    <source>
        <strain evidence="2 3">KCTC 42013</strain>
    </source>
</reference>
<organism evidence="2 3">
    <name type="scientific">Thermomonas carbonis</name>
    <dbReference type="NCBI Taxonomy" id="1463158"/>
    <lineage>
        <taxon>Bacteria</taxon>
        <taxon>Pseudomonadati</taxon>
        <taxon>Pseudomonadota</taxon>
        <taxon>Gammaproteobacteria</taxon>
        <taxon>Lysobacterales</taxon>
        <taxon>Lysobacteraceae</taxon>
        <taxon>Thermomonas</taxon>
    </lineage>
</organism>
<dbReference type="Pfam" id="PF07238">
    <property type="entry name" value="PilZ"/>
    <property type="match status" value="1"/>
</dbReference>
<feature type="domain" description="PilZ" evidence="1">
    <location>
        <begin position="6"/>
        <end position="109"/>
    </location>
</feature>
<evidence type="ECO:0000259" key="1">
    <source>
        <dbReference type="Pfam" id="PF07238"/>
    </source>
</evidence>
<dbReference type="EMBL" id="CP060719">
    <property type="protein sequence ID" value="QNN70487.1"/>
    <property type="molecule type" value="Genomic_DNA"/>
</dbReference>
<evidence type="ECO:0000313" key="2">
    <source>
        <dbReference type="EMBL" id="QNN70487.1"/>
    </source>
</evidence>
<accession>A0A7G9SRL2</accession>
<dbReference type="RefSeq" id="WP_187553003.1">
    <property type="nucleotide sequence ID" value="NZ_BMZL01000001.1"/>
</dbReference>
<evidence type="ECO:0000313" key="3">
    <source>
        <dbReference type="Proteomes" id="UP000515804"/>
    </source>
</evidence>
<gene>
    <name evidence="2" type="ORF">H9L16_02330</name>
</gene>
<proteinExistence type="predicted"/>
<name>A0A7G9SRL2_9GAMM</name>
<dbReference type="InterPro" id="IPR009875">
    <property type="entry name" value="PilZ_domain"/>
</dbReference>
<dbReference type="Gene3D" id="2.40.10.220">
    <property type="entry name" value="predicted glycosyltransferase like domains"/>
    <property type="match status" value="1"/>
</dbReference>
<dbReference type="GO" id="GO:0035438">
    <property type="term" value="F:cyclic-di-GMP binding"/>
    <property type="evidence" value="ECO:0007669"/>
    <property type="project" value="InterPro"/>
</dbReference>
<dbReference type="SUPFAM" id="SSF141371">
    <property type="entry name" value="PilZ domain-like"/>
    <property type="match status" value="1"/>
</dbReference>
<dbReference type="Proteomes" id="UP000515804">
    <property type="component" value="Chromosome"/>
</dbReference>
<protein>
    <submittedName>
        <fullName evidence="2">PilZ domain-containing protein</fullName>
    </submittedName>
</protein>
<sequence>MGIESRRQARRTVPGMMEVYDTITEEPVGYVGNVSVGGMLLIANRTLTDDALYQFRFALPDDMGDTLPLEVGAHVLWVDDASAPGQSWAGLRFLGLSPEVTRRLRWWTEQESQTP</sequence>
<dbReference type="KEGG" id="tcn:H9L16_02330"/>
<keyword evidence="3" id="KW-1185">Reference proteome</keyword>